<sequence length="100" mass="11812">MIVFNGARDNLSHPKRRVLNFRFLCVLRPNNRVIFCGPAKRHQLRNRRRLLYKVCGGGGRWALLFKCRFCSDESVFQELLTWSRGEEDELTLFSSSMELF</sequence>
<proteinExistence type="predicted"/>
<organism evidence="1 2">
    <name type="scientific">Caerostris darwini</name>
    <dbReference type="NCBI Taxonomy" id="1538125"/>
    <lineage>
        <taxon>Eukaryota</taxon>
        <taxon>Metazoa</taxon>
        <taxon>Ecdysozoa</taxon>
        <taxon>Arthropoda</taxon>
        <taxon>Chelicerata</taxon>
        <taxon>Arachnida</taxon>
        <taxon>Araneae</taxon>
        <taxon>Araneomorphae</taxon>
        <taxon>Entelegynae</taxon>
        <taxon>Araneoidea</taxon>
        <taxon>Araneidae</taxon>
        <taxon>Caerostris</taxon>
    </lineage>
</organism>
<dbReference type="Proteomes" id="UP001054837">
    <property type="component" value="Unassembled WGS sequence"/>
</dbReference>
<name>A0AAV4NBJ2_9ARAC</name>
<accession>A0AAV4NBJ2</accession>
<evidence type="ECO:0000313" key="1">
    <source>
        <dbReference type="EMBL" id="GIX81041.1"/>
    </source>
</evidence>
<reference evidence="1 2" key="1">
    <citation type="submission" date="2021-06" db="EMBL/GenBank/DDBJ databases">
        <title>Caerostris darwini draft genome.</title>
        <authorList>
            <person name="Kono N."/>
            <person name="Arakawa K."/>
        </authorList>
    </citation>
    <scope>NUCLEOTIDE SEQUENCE [LARGE SCALE GENOMIC DNA]</scope>
</reference>
<dbReference type="EMBL" id="BPLQ01001355">
    <property type="protein sequence ID" value="GIX81041.1"/>
    <property type="molecule type" value="Genomic_DNA"/>
</dbReference>
<protein>
    <submittedName>
        <fullName evidence="1">Uncharacterized protein</fullName>
    </submittedName>
</protein>
<evidence type="ECO:0000313" key="2">
    <source>
        <dbReference type="Proteomes" id="UP001054837"/>
    </source>
</evidence>
<gene>
    <name evidence="1" type="ORF">CDAR_26201</name>
</gene>
<keyword evidence="2" id="KW-1185">Reference proteome</keyword>
<comment type="caution">
    <text evidence="1">The sequence shown here is derived from an EMBL/GenBank/DDBJ whole genome shotgun (WGS) entry which is preliminary data.</text>
</comment>
<dbReference type="AlphaFoldDB" id="A0AAV4NBJ2"/>